<comment type="caution">
    <text evidence="8">The sequence shown here is derived from an EMBL/GenBank/DDBJ whole genome shotgun (WGS) entry which is preliminary data.</text>
</comment>
<dbReference type="AlphaFoldDB" id="A0A6V8H306"/>
<proteinExistence type="predicted"/>
<evidence type="ECO:0000256" key="1">
    <source>
        <dbReference type="ARBA" id="ARBA00004479"/>
    </source>
</evidence>
<accession>A0A6V8H306</accession>
<dbReference type="InterPro" id="IPR005052">
    <property type="entry name" value="Lectin_leg"/>
</dbReference>
<evidence type="ECO:0000259" key="7">
    <source>
        <dbReference type="PROSITE" id="PS51328"/>
    </source>
</evidence>
<dbReference type="InterPro" id="IPR013320">
    <property type="entry name" value="ConA-like_dom_sf"/>
</dbReference>
<dbReference type="InterPro" id="IPR051136">
    <property type="entry name" value="Intracellular_Lectin-GPT"/>
</dbReference>
<evidence type="ECO:0000256" key="5">
    <source>
        <dbReference type="ARBA" id="ARBA00023136"/>
    </source>
</evidence>
<keyword evidence="9" id="KW-1185">Reference proteome</keyword>
<dbReference type="GO" id="GO:0005537">
    <property type="term" value="F:D-mannose binding"/>
    <property type="evidence" value="ECO:0007669"/>
    <property type="project" value="TreeGrafter"/>
</dbReference>
<evidence type="ECO:0000256" key="4">
    <source>
        <dbReference type="ARBA" id="ARBA00022989"/>
    </source>
</evidence>
<evidence type="ECO:0000256" key="6">
    <source>
        <dbReference type="SAM" id="Phobius"/>
    </source>
</evidence>
<dbReference type="GO" id="GO:0005789">
    <property type="term" value="C:endoplasmic reticulum membrane"/>
    <property type="evidence" value="ECO:0007669"/>
    <property type="project" value="TreeGrafter"/>
</dbReference>
<dbReference type="Proteomes" id="UP000053095">
    <property type="component" value="Unassembled WGS sequence"/>
</dbReference>
<dbReference type="GO" id="GO:0000139">
    <property type="term" value="C:Golgi membrane"/>
    <property type="evidence" value="ECO:0007669"/>
    <property type="project" value="TreeGrafter"/>
</dbReference>
<evidence type="ECO:0000256" key="2">
    <source>
        <dbReference type="ARBA" id="ARBA00022692"/>
    </source>
</evidence>
<protein>
    <recommendedName>
        <fullName evidence="7">L-type lectin-like domain-containing protein</fullName>
    </recommendedName>
</protein>
<dbReference type="CDD" id="cd06903">
    <property type="entry name" value="lectin_EMP46_EMP47"/>
    <property type="match status" value="1"/>
</dbReference>
<dbReference type="GO" id="GO:0030134">
    <property type="term" value="C:COPII-coated ER to Golgi transport vesicle"/>
    <property type="evidence" value="ECO:0007669"/>
    <property type="project" value="TreeGrafter"/>
</dbReference>
<evidence type="ECO:0000256" key="3">
    <source>
        <dbReference type="ARBA" id="ARBA00022729"/>
    </source>
</evidence>
<name>A0A6V8H306_TALPI</name>
<evidence type="ECO:0000313" key="9">
    <source>
        <dbReference type="Proteomes" id="UP000053095"/>
    </source>
</evidence>
<dbReference type="Pfam" id="PF03388">
    <property type="entry name" value="Lectin_leg-like"/>
    <property type="match status" value="1"/>
</dbReference>
<dbReference type="SUPFAM" id="SSF49899">
    <property type="entry name" value="Concanavalin A-like lectins/glucanases"/>
    <property type="match status" value="1"/>
</dbReference>
<gene>
    <name evidence="8" type="ORF">TCE0_015r03050</name>
</gene>
<dbReference type="Gene3D" id="2.60.120.200">
    <property type="match status" value="1"/>
</dbReference>
<organism evidence="8 9">
    <name type="scientific">Talaromyces pinophilus</name>
    <name type="common">Penicillium pinophilum</name>
    <dbReference type="NCBI Taxonomy" id="128442"/>
    <lineage>
        <taxon>Eukaryota</taxon>
        <taxon>Fungi</taxon>
        <taxon>Dikarya</taxon>
        <taxon>Ascomycota</taxon>
        <taxon>Pezizomycotina</taxon>
        <taxon>Eurotiomycetes</taxon>
        <taxon>Eurotiomycetidae</taxon>
        <taxon>Eurotiales</taxon>
        <taxon>Trichocomaceae</taxon>
        <taxon>Talaromyces</taxon>
        <taxon>Talaromyces sect. Talaromyces</taxon>
    </lineage>
</organism>
<comment type="subcellular location">
    <subcellularLocation>
        <location evidence="1">Membrane</location>
        <topology evidence="1">Single-pass type I membrane protein</topology>
    </subcellularLocation>
</comment>
<feature type="domain" description="L-type lectin-like" evidence="7">
    <location>
        <begin position="38"/>
        <end position="261"/>
    </location>
</feature>
<keyword evidence="3" id="KW-0732">Signal</keyword>
<dbReference type="InterPro" id="IPR035661">
    <property type="entry name" value="EMP46/EMP47_N"/>
</dbReference>
<reference evidence="9" key="1">
    <citation type="journal article" date="2015" name="Genome Announc.">
        <title>Draft genome sequence of Talaromyces cellulolyticus strain Y-94, a source of lignocellulosic biomass-degrading enzymes.</title>
        <authorList>
            <person name="Fujii T."/>
            <person name="Koike H."/>
            <person name="Sawayama S."/>
            <person name="Yano S."/>
            <person name="Inoue H."/>
        </authorList>
    </citation>
    <scope>NUCLEOTIDE SEQUENCE [LARGE SCALE GENOMIC DNA]</scope>
    <source>
        <strain evidence="9">Y-94</strain>
    </source>
</reference>
<keyword evidence="4 6" id="KW-1133">Transmembrane helix</keyword>
<dbReference type="EMBL" id="DF933811">
    <property type="protein sequence ID" value="GAM35049.1"/>
    <property type="molecule type" value="Genomic_DNA"/>
</dbReference>
<dbReference type="PANTHER" id="PTHR12223">
    <property type="entry name" value="VESICULAR MANNOSE-BINDING LECTIN"/>
    <property type="match status" value="1"/>
</dbReference>
<dbReference type="GO" id="GO:0006888">
    <property type="term" value="P:endoplasmic reticulum to Golgi vesicle-mediated transport"/>
    <property type="evidence" value="ECO:0007669"/>
    <property type="project" value="TreeGrafter"/>
</dbReference>
<evidence type="ECO:0000313" key="8">
    <source>
        <dbReference type="EMBL" id="GAM35049.1"/>
    </source>
</evidence>
<keyword evidence="5 6" id="KW-0472">Membrane</keyword>
<dbReference type="PANTHER" id="PTHR12223:SF28">
    <property type="entry name" value="LECTIN, MANNOSE BINDING 1 LIKE"/>
    <property type="match status" value="1"/>
</dbReference>
<feature type="transmembrane region" description="Helical" evidence="6">
    <location>
        <begin position="410"/>
        <end position="431"/>
    </location>
</feature>
<sequence length="443" mass="49369">MDARDRSSPGSFPQSRGQAVKKLIGRRADTFWTSTSFEASSNSGKHAHPFLWICRTLLFSPSGDSLPGWRIKGEGHEPQILSDKLILTPPYPGHTRGSIWAENSLSLLQWTSEFQFRASGEERGSGNLQLWYVKDGERSVGASSIYTVGQFDGFVLTIDTHGGRGGSIRGFLNDGTIAYNQHSNVDSLAFGHCDYAYRNLGRPSVIKIEQSSSLFQVTVDDRVCFQTSKVILPAGNQFGVTAATPDNPDSFELFKFVVTSGAQATAQFTEQTMQQQQQQIPIESRSSSNNINLGSLDDMNSRIQQISQEVSQITQNINDRHQELLNKISTGSVASSSDSSTQNEARLNAMDERLRRIETMLSDLQRDNAGKDYRNEFTRLHKAIENSHHSLTEALQTSIFNMITATTPRMGLFICVVIAFQLLLAGAYIYYKRRRNGMPKKFL</sequence>
<dbReference type="PROSITE" id="PS51328">
    <property type="entry name" value="L_LECTIN_LIKE"/>
    <property type="match status" value="1"/>
</dbReference>
<dbReference type="GO" id="GO:0005793">
    <property type="term" value="C:endoplasmic reticulum-Golgi intermediate compartment"/>
    <property type="evidence" value="ECO:0007669"/>
    <property type="project" value="TreeGrafter"/>
</dbReference>
<keyword evidence="2 6" id="KW-0812">Transmembrane</keyword>